<evidence type="ECO:0000313" key="10">
    <source>
        <dbReference type="Proteomes" id="UP000199069"/>
    </source>
</evidence>
<dbReference type="Proteomes" id="UP000199069">
    <property type="component" value="Unassembled WGS sequence"/>
</dbReference>
<dbReference type="GO" id="GO:0005634">
    <property type="term" value="C:nucleus"/>
    <property type="evidence" value="ECO:0007669"/>
    <property type="project" value="TreeGrafter"/>
</dbReference>
<dbReference type="PANTHER" id="PTHR24115:SF1008">
    <property type="entry name" value="KINESIN-LIKE PROTEIN SUBITO"/>
    <property type="match status" value="1"/>
</dbReference>
<feature type="binding site" evidence="5">
    <location>
        <begin position="321"/>
        <end position="328"/>
    </location>
    <ligand>
        <name>ATP</name>
        <dbReference type="ChEBI" id="CHEBI:30616"/>
    </ligand>
</feature>
<feature type="compositionally biased region" description="Polar residues" evidence="6">
    <location>
        <begin position="375"/>
        <end position="384"/>
    </location>
</feature>
<evidence type="ECO:0000259" key="7">
    <source>
        <dbReference type="PROSITE" id="PS50067"/>
    </source>
</evidence>
<dbReference type="PROSITE" id="PS50067">
    <property type="entry name" value="KINESIN_MOTOR_2"/>
    <property type="match status" value="1"/>
</dbReference>
<feature type="compositionally biased region" description="Basic residues" evidence="6">
    <location>
        <begin position="1044"/>
        <end position="1054"/>
    </location>
</feature>
<dbReference type="SUPFAM" id="SSF52540">
    <property type="entry name" value="P-loop containing nucleoside triphosphate hydrolases"/>
    <property type="match status" value="1"/>
</dbReference>
<feature type="compositionally biased region" description="Acidic residues" evidence="6">
    <location>
        <begin position="952"/>
        <end position="961"/>
    </location>
</feature>
<dbReference type="InterPro" id="IPR036961">
    <property type="entry name" value="Kinesin_motor_dom_sf"/>
</dbReference>
<keyword evidence="2 5" id="KW-0547">Nucleotide-binding</keyword>
<dbReference type="GO" id="GO:0016887">
    <property type="term" value="F:ATP hydrolysis activity"/>
    <property type="evidence" value="ECO:0007669"/>
    <property type="project" value="TreeGrafter"/>
</dbReference>
<keyword evidence="10" id="KW-1185">Reference proteome</keyword>
<comment type="similarity">
    <text evidence="5">Belongs to the TRAFAC class myosin-kinesin ATPase superfamily. Kinesin family.</text>
</comment>
<accession>A0A0K3C8F1</accession>
<dbReference type="GO" id="GO:0003777">
    <property type="term" value="F:microtubule motor activity"/>
    <property type="evidence" value="ECO:0007669"/>
    <property type="project" value="InterPro"/>
</dbReference>
<dbReference type="EMBL" id="CWKI01000001">
    <property type="protein sequence ID" value="CTR04887.1"/>
    <property type="molecule type" value="Genomic_DNA"/>
</dbReference>
<keyword evidence="3 5" id="KW-0067">ATP-binding</keyword>
<dbReference type="InterPro" id="IPR027640">
    <property type="entry name" value="Kinesin-like_fam"/>
</dbReference>
<dbReference type="PANTHER" id="PTHR24115">
    <property type="entry name" value="KINESIN-RELATED"/>
    <property type="match status" value="1"/>
</dbReference>
<evidence type="ECO:0000256" key="6">
    <source>
        <dbReference type="SAM" id="MobiDB-lite"/>
    </source>
</evidence>
<feature type="compositionally biased region" description="Acidic residues" evidence="6">
    <location>
        <begin position="808"/>
        <end position="827"/>
    </location>
</feature>
<feature type="compositionally biased region" description="Low complexity" evidence="6">
    <location>
        <begin position="269"/>
        <end position="282"/>
    </location>
</feature>
<dbReference type="AlphaFoldDB" id="A0A0K3C8F1"/>
<feature type="compositionally biased region" description="Acidic residues" evidence="6">
    <location>
        <begin position="927"/>
        <end position="944"/>
    </location>
</feature>
<feature type="compositionally biased region" description="Low complexity" evidence="6">
    <location>
        <begin position="43"/>
        <end position="59"/>
    </location>
</feature>
<feature type="region of interest" description="Disordered" evidence="6">
    <location>
        <begin position="226"/>
        <end position="255"/>
    </location>
</feature>
<dbReference type="InterPro" id="IPR001752">
    <property type="entry name" value="Kinesin_motor_dom"/>
</dbReference>
<feature type="compositionally biased region" description="Low complexity" evidence="6">
    <location>
        <begin position="833"/>
        <end position="850"/>
    </location>
</feature>
<feature type="compositionally biased region" description="Acidic residues" evidence="6">
    <location>
        <begin position="1022"/>
        <end position="1032"/>
    </location>
</feature>
<dbReference type="InterPro" id="IPR019821">
    <property type="entry name" value="Kinesin_motor_CS"/>
</dbReference>
<feature type="compositionally biased region" description="Acidic residues" evidence="6">
    <location>
        <begin position="883"/>
        <end position="898"/>
    </location>
</feature>
<keyword evidence="1" id="KW-0493">Microtubule</keyword>
<dbReference type="InterPro" id="IPR027417">
    <property type="entry name" value="P-loop_NTPase"/>
</dbReference>
<dbReference type="Pfam" id="PF00225">
    <property type="entry name" value="Kinesin"/>
    <property type="match status" value="1"/>
</dbReference>
<reference evidence="9 11" key="2">
    <citation type="journal article" date="2018" name="Elife">
        <title>Functional genomics of lipid metabolism in the oleaginous yeast Rhodosporidium toruloides.</title>
        <authorList>
            <person name="Coradetti S.T."/>
            <person name="Pinel D."/>
            <person name="Geiselman G."/>
            <person name="Ito M."/>
            <person name="Mondo S."/>
            <person name="Reilly M.C."/>
            <person name="Cheng Y.F."/>
            <person name="Bauer S."/>
            <person name="Grigoriev I."/>
            <person name="Gladden J.M."/>
            <person name="Simmons B.A."/>
            <person name="Brem R."/>
            <person name="Arkin A.P."/>
            <person name="Skerker J.M."/>
        </authorList>
    </citation>
    <scope>NUCLEOTIDE SEQUENCE [LARGE SCALE GENOMIC DNA]</scope>
    <source>
        <strain evidence="9 11">NBRC 0880</strain>
    </source>
</reference>
<evidence type="ECO:0000256" key="2">
    <source>
        <dbReference type="ARBA" id="ARBA00022741"/>
    </source>
</evidence>
<dbReference type="GO" id="GO:0005871">
    <property type="term" value="C:kinesin complex"/>
    <property type="evidence" value="ECO:0007669"/>
    <property type="project" value="TreeGrafter"/>
</dbReference>
<feature type="region of interest" description="Disordered" evidence="6">
    <location>
        <begin position="268"/>
        <end position="294"/>
    </location>
</feature>
<feature type="region of interest" description="Disordered" evidence="6">
    <location>
        <begin position="792"/>
        <end position="1054"/>
    </location>
</feature>
<feature type="compositionally biased region" description="Polar residues" evidence="6">
    <location>
        <begin position="283"/>
        <end position="294"/>
    </location>
</feature>
<evidence type="ECO:0000313" key="11">
    <source>
        <dbReference type="Proteomes" id="UP000239560"/>
    </source>
</evidence>
<dbReference type="OrthoDB" id="123929at2759"/>
<feature type="compositionally biased region" description="Low complexity" evidence="6">
    <location>
        <begin position="71"/>
        <end position="94"/>
    </location>
</feature>
<dbReference type="SMART" id="SM00129">
    <property type="entry name" value="KISc"/>
    <property type="match status" value="1"/>
</dbReference>
<feature type="region of interest" description="Disordered" evidence="6">
    <location>
        <begin position="1"/>
        <end position="114"/>
    </location>
</feature>
<dbReference type="GO" id="GO:0008017">
    <property type="term" value="F:microtubule binding"/>
    <property type="evidence" value="ECO:0007669"/>
    <property type="project" value="InterPro"/>
</dbReference>
<organism evidence="8 10">
    <name type="scientific">Rhodotorula toruloides</name>
    <name type="common">Yeast</name>
    <name type="synonym">Rhodosporidium toruloides</name>
    <dbReference type="NCBI Taxonomy" id="5286"/>
    <lineage>
        <taxon>Eukaryota</taxon>
        <taxon>Fungi</taxon>
        <taxon>Dikarya</taxon>
        <taxon>Basidiomycota</taxon>
        <taxon>Pucciniomycotina</taxon>
        <taxon>Microbotryomycetes</taxon>
        <taxon>Sporidiobolales</taxon>
        <taxon>Sporidiobolaceae</taxon>
        <taxon>Rhodotorula</taxon>
    </lineage>
</organism>
<dbReference type="OMA" id="DENVHVM"/>
<name>A0A0K3C8F1_RHOTO</name>
<dbReference type="STRING" id="5286.A0A0K3C8F1"/>
<proteinExistence type="inferred from homology"/>
<feature type="domain" description="Kinesin motor" evidence="7">
    <location>
        <begin position="167"/>
        <end position="646"/>
    </location>
</feature>
<evidence type="ECO:0000256" key="1">
    <source>
        <dbReference type="ARBA" id="ARBA00022701"/>
    </source>
</evidence>
<dbReference type="GO" id="GO:0007018">
    <property type="term" value="P:microtubule-based movement"/>
    <property type="evidence" value="ECO:0007669"/>
    <property type="project" value="InterPro"/>
</dbReference>
<feature type="region of interest" description="Disordered" evidence="6">
    <location>
        <begin position="360"/>
        <end position="393"/>
    </location>
</feature>
<dbReference type="Proteomes" id="UP000239560">
    <property type="component" value="Unassembled WGS sequence"/>
</dbReference>
<dbReference type="PRINTS" id="PR00380">
    <property type="entry name" value="KINESINHEAVY"/>
</dbReference>
<reference evidence="8 10" key="1">
    <citation type="submission" date="2015-07" db="EMBL/GenBank/DDBJ databases">
        <authorList>
            <person name="Cajimat M.N.B."/>
            <person name="Milazzo M.L."/>
            <person name="Fulhorst C.F."/>
        </authorList>
    </citation>
    <scope>NUCLEOTIDE SEQUENCE [LARGE SCALE GENOMIC DNA]</scope>
    <source>
        <strain evidence="8">Single colony</strain>
    </source>
</reference>
<dbReference type="Gene3D" id="3.40.850.10">
    <property type="entry name" value="Kinesin motor domain"/>
    <property type="match status" value="1"/>
</dbReference>
<evidence type="ECO:0000256" key="3">
    <source>
        <dbReference type="ARBA" id="ARBA00022840"/>
    </source>
</evidence>
<gene>
    <name evidence="8" type="primary">FGENESH: predicted gene_1.748</name>
    <name evidence="9" type="ORF">AAT19DRAFT_9204</name>
    <name evidence="8" type="ORF">BN2166_0007480</name>
</gene>
<dbReference type="GO" id="GO:0005874">
    <property type="term" value="C:microtubule"/>
    <property type="evidence" value="ECO:0007669"/>
    <property type="project" value="UniProtKB-KW"/>
</dbReference>
<evidence type="ECO:0000313" key="8">
    <source>
        <dbReference type="EMBL" id="CTR04887.1"/>
    </source>
</evidence>
<dbReference type="EMBL" id="LCTV02000001">
    <property type="protein sequence ID" value="PRQ78136.1"/>
    <property type="molecule type" value="Genomic_DNA"/>
</dbReference>
<feature type="region of interest" description="Disordered" evidence="6">
    <location>
        <begin position="133"/>
        <end position="162"/>
    </location>
</feature>
<dbReference type="PROSITE" id="PS00411">
    <property type="entry name" value="KINESIN_MOTOR_1"/>
    <property type="match status" value="1"/>
</dbReference>
<evidence type="ECO:0000256" key="5">
    <source>
        <dbReference type="PROSITE-ProRule" id="PRU00283"/>
    </source>
</evidence>
<keyword evidence="4 5" id="KW-0505">Motor protein</keyword>
<feature type="compositionally biased region" description="Low complexity" evidence="6">
    <location>
        <begin position="1"/>
        <end position="25"/>
    </location>
</feature>
<evidence type="ECO:0000256" key="4">
    <source>
        <dbReference type="ARBA" id="ARBA00023175"/>
    </source>
</evidence>
<protein>
    <submittedName>
        <fullName evidence="8">BY PROTMAP: gi|472581915|gb|EMS19623.1| kinesin family member 20/23 [Rhodosporidium toruloides NP11] gi|647394960|emb|CDR36196.1| RHTO0S01e16358g1_1 [Rhodosporidium toruloides]</fullName>
    </submittedName>
    <submittedName>
        <fullName evidence="9">Kinesin motor domain-domain containing protein</fullName>
    </submittedName>
</protein>
<dbReference type="GO" id="GO:0005524">
    <property type="term" value="F:ATP binding"/>
    <property type="evidence" value="ECO:0007669"/>
    <property type="project" value="UniProtKB-UniRule"/>
</dbReference>
<evidence type="ECO:0000313" key="9">
    <source>
        <dbReference type="EMBL" id="PRQ78136.1"/>
    </source>
</evidence>
<sequence length="1084" mass="116126">MSARPSRATRSSTAATAPSAGPSTGLRTRKQSSLAPPPPPPSTSSNTARRTTRSSRSTTPAPPPEVKVTQTRASVARAATTTSAATRPLRTSSRLNVASPPPPTTPGVRRGASLAVPASTVKPKTPGLLSRMTSRESLRQPKTPAAHSGAVGHLARASDGFEGPREPIKAYLRIRPAPPGVPLQSYIQVLNDTDVLMVPPADHRLNPSSSTSSLFSNALLRSSNLNLNPSSHPSGVPDDVLASPTPHSQVSAPDPSTFGALYKFTSVFPSTSSPPSSPTTPTASQTKETGQTQSSFFRATTLPLVRDFLQNGENCLLFAYGPTGSGKTFTVQGGAGEDRGLLPRVVEVVWKSLEKKRAMPGQFTPPRVAPARGPMTSTPNTKPVDQSAPEDPDFVPVDQNYEYAVWVSYSEIYNEKIYDLLESPIPAPTPSTPAASASSGGGMLKGLFKNFTTVKRSALSLKADKAPAVGQGAATKVVGGLQEVKVSSADEAHAVLSRGQSNRRVFSTLANRASSRSHSIFTIKVVRTSRVTGSESTSRFSIVDLAGSERVVHTQTTGDRLREAGNINKSLMVLGQCMEVLRKNQEREKGRKPAIVPFRHSKLTEMFQSFFVGDGKAVMIVNVNPYETGFDENSHVMKFSAVAKGVMTVKRGPDAVVAAAPVPVPPELKPLPEVKKKAEPRIVRLSLVEGGEEEEIIYEEEDMSDDEDEDEFVNALLDELSILRTALYESQLNAELVESNVRAQITKEYEQKMLDMERRFQERLREEAIEAENKLNAKLDILTRLQAAKTPGRGANRKVSLTPSTAYDDSDDGEAVEGEEEEEEEEVEKMLLSASRGAESSFAESSASMSPLAHRTKAIGHNMDDASHRAASKALSPLAQEVFGDEGEQEEVADDEEAPEHAQAVHNEDANVADAVHVEADLSAAAELDEVEPPVGEEESIVELDAEHVDEADGSGDDFVDDGASNGSDADYKLSPPRKKPSPLKKAVSLDAHTPVSTPKTRADKENEVPGSAALAGTDGAGGDEADEADEFGLDKSMVIRSGSKNKKSKRKLGAKVVDVEDIDTYEGVLSPIRKTPSNRNFLY</sequence>